<evidence type="ECO:0008006" key="3">
    <source>
        <dbReference type="Google" id="ProtNLM"/>
    </source>
</evidence>
<proteinExistence type="predicted"/>
<organism evidence="1 2">
    <name type="scientific">Salmonella phage 118970_sal2</name>
    <dbReference type="NCBI Taxonomy" id="1813782"/>
    <lineage>
        <taxon>Viruses</taxon>
        <taxon>Duplodnaviria</taxon>
        <taxon>Heunggongvirae</taxon>
        <taxon>Uroviricota</taxon>
        <taxon>Caudoviricetes</taxon>
        <taxon>Demerecviridae</taxon>
        <taxon>Markadamsvirinae</taxon>
        <taxon>Epseptimavirus</taxon>
        <taxon>Epseptimavirus 118970sal2</taxon>
    </lineage>
</organism>
<dbReference type="RefSeq" id="YP_009323849.1">
    <property type="nucleotide sequence ID" value="NC_031933.1"/>
</dbReference>
<dbReference type="GeneID" id="30310637"/>
<reference evidence="1 2" key="1">
    <citation type="submission" date="2016-04" db="EMBL/GenBank/DDBJ databases">
        <title>Complete Genome Sequences of three Siphoviridae Bacteriophages infecting Salmonella enterica enterica subsp. Enteridis.</title>
        <authorList>
            <person name="Paradiso R."/>
            <person name="Lombardi S."/>
            <person name="Iodice M.G."/>
            <person name="Riccardi M.G."/>
            <person name="Orsini M."/>
            <person name="Bolletti Censi S."/>
            <person name="Galiero G."/>
            <person name="Borriello G."/>
        </authorList>
    </citation>
    <scope>NUCLEOTIDE SEQUENCE [LARGE SCALE GENOMIC DNA]</scope>
</reference>
<evidence type="ECO:0000313" key="1">
    <source>
        <dbReference type="EMBL" id="ANH51028.1"/>
    </source>
</evidence>
<dbReference type="Proteomes" id="UP000207623">
    <property type="component" value="Segment"/>
</dbReference>
<name>A0A173GD12_9CAUD</name>
<dbReference type="EMBL" id="KX017521">
    <property type="protein sequence ID" value="ANH51028.1"/>
    <property type="molecule type" value="Genomic_DNA"/>
</dbReference>
<accession>A0A173GD12</accession>
<sequence>MSKLTDLLKAGDVKYLQRDSWVNWDVRSCYSTIIKVDVDNNDIIEFTWWPDVDGYTNLSFEKASWKTTELTLEEALADDWEIVELDV</sequence>
<dbReference type="KEGG" id="vg:30310637"/>
<evidence type="ECO:0000313" key="2">
    <source>
        <dbReference type="Proteomes" id="UP000207623"/>
    </source>
</evidence>
<keyword evidence="2" id="KW-1185">Reference proteome</keyword>
<protein>
    <recommendedName>
        <fullName evidence="3">DUF2829 domain-containing protein</fullName>
    </recommendedName>
</protein>